<proteinExistence type="predicted"/>
<gene>
    <name evidence="1" type="ORF">TTEB3V08_LOCUS8873</name>
</gene>
<dbReference type="EMBL" id="OE004203">
    <property type="protein sequence ID" value="CAD7460957.1"/>
    <property type="molecule type" value="Genomic_DNA"/>
</dbReference>
<accession>A0A7R9IM69</accession>
<name>A0A7R9IM69_9NEOP</name>
<dbReference type="AlphaFoldDB" id="A0A7R9IM69"/>
<protein>
    <submittedName>
        <fullName evidence="1">Uncharacterized protein</fullName>
    </submittedName>
</protein>
<sequence length="263" mass="28804">MNYGPRFSQVLDSAWNCCRPAVLLRRVNWGQGDRAATKAGNYRINTHNGPYPFFEIPIYHLMSAFLLARTGYHVAYDVRLTMKGRSRVTCGDTTLWGGWVRASQTTVDTSRLSEQDFGTSMAPSRVDDVILKPLDKRIGGTGKFVVEGLRQLPEVVLDAVMSRTSILLLTTACVVSSTYNTTNCDGQCRVDADLCVDQTRCDSPELERGFSCLPILTATDNYNCRTCSVAGETCVDTLIRCKVAPCPSQACIACGGTCRVISA</sequence>
<evidence type="ECO:0000313" key="1">
    <source>
        <dbReference type="EMBL" id="CAD7460957.1"/>
    </source>
</evidence>
<reference evidence="1" key="1">
    <citation type="submission" date="2020-11" db="EMBL/GenBank/DDBJ databases">
        <authorList>
            <person name="Tran Van P."/>
        </authorList>
    </citation>
    <scope>NUCLEOTIDE SEQUENCE</scope>
</reference>
<organism evidence="1">
    <name type="scientific">Timema tahoe</name>
    <dbReference type="NCBI Taxonomy" id="61484"/>
    <lineage>
        <taxon>Eukaryota</taxon>
        <taxon>Metazoa</taxon>
        <taxon>Ecdysozoa</taxon>
        <taxon>Arthropoda</taxon>
        <taxon>Hexapoda</taxon>
        <taxon>Insecta</taxon>
        <taxon>Pterygota</taxon>
        <taxon>Neoptera</taxon>
        <taxon>Polyneoptera</taxon>
        <taxon>Phasmatodea</taxon>
        <taxon>Timematodea</taxon>
        <taxon>Timematoidea</taxon>
        <taxon>Timematidae</taxon>
        <taxon>Timema</taxon>
    </lineage>
</organism>